<dbReference type="NCBIfam" id="TIGR03002">
    <property type="entry name" value="outer_YhbN_LptA"/>
    <property type="match status" value="1"/>
</dbReference>
<comment type="function">
    <text evidence="4">Involved in the assembly of lipopolysaccharide (LPS). Required for the translocation of LPS from the inner membrane to the outer membrane.</text>
</comment>
<dbReference type="STRING" id="1120980.GCA_000745955_02441"/>
<gene>
    <name evidence="4 6" type="primary">lptA</name>
    <name evidence="6" type="ORF">NCTC10283_01402</name>
</gene>
<proteinExistence type="inferred from homology"/>
<evidence type="ECO:0000256" key="4">
    <source>
        <dbReference type="HAMAP-Rule" id="MF_01914"/>
    </source>
</evidence>
<evidence type="ECO:0000256" key="1">
    <source>
        <dbReference type="ARBA" id="ARBA00022448"/>
    </source>
</evidence>
<dbReference type="Proteomes" id="UP000254209">
    <property type="component" value="Unassembled WGS sequence"/>
</dbReference>
<keyword evidence="7" id="KW-1185">Reference proteome</keyword>
<organism evidence="6 7">
    <name type="scientific">Alysiella crassa</name>
    <dbReference type="NCBI Taxonomy" id="153491"/>
    <lineage>
        <taxon>Bacteria</taxon>
        <taxon>Pseudomonadati</taxon>
        <taxon>Pseudomonadota</taxon>
        <taxon>Betaproteobacteria</taxon>
        <taxon>Neisseriales</taxon>
        <taxon>Neisseriaceae</taxon>
        <taxon>Alysiella</taxon>
    </lineage>
</organism>
<reference evidence="6 7" key="1">
    <citation type="submission" date="2018-06" db="EMBL/GenBank/DDBJ databases">
        <authorList>
            <consortium name="Pathogen Informatics"/>
            <person name="Doyle S."/>
        </authorList>
    </citation>
    <scope>NUCLEOTIDE SEQUENCE [LARGE SCALE GENOMIC DNA]</scope>
    <source>
        <strain evidence="6 7">NCTC10283</strain>
    </source>
</reference>
<dbReference type="GO" id="GO:0043165">
    <property type="term" value="P:Gram-negative-bacterium-type cell outer membrane assembly"/>
    <property type="evidence" value="ECO:0007669"/>
    <property type="project" value="UniProtKB-UniRule"/>
</dbReference>
<dbReference type="AlphaFoldDB" id="A0A376BRI5"/>
<feature type="domain" description="Organic solvent tolerance-like N-terminal" evidence="5">
    <location>
        <begin position="35"/>
        <end position="143"/>
    </location>
</feature>
<keyword evidence="1 4" id="KW-0813">Transport</keyword>
<dbReference type="GO" id="GO:0015920">
    <property type="term" value="P:lipopolysaccharide transport"/>
    <property type="evidence" value="ECO:0007669"/>
    <property type="project" value="UniProtKB-UniRule"/>
</dbReference>
<dbReference type="Pfam" id="PF03968">
    <property type="entry name" value="LptD_N"/>
    <property type="match status" value="1"/>
</dbReference>
<dbReference type="InterPro" id="IPR005653">
    <property type="entry name" value="OstA-like_N"/>
</dbReference>
<comment type="subunit">
    <text evidence="4">Component of the lipopolysaccharide transport and assembly complex.</text>
</comment>
<dbReference type="HAMAP" id="MF_01914">
    <property type="entry name" value="LPS_assembly_LptA"/>
    <property type="match status" value="1"/>
</dbReference>
<comment type="subcellular location">
    <subcellularLocation>
        <location evidence="4">Periplasm</location>
    </subcellularLocation>
</comment>
<dbReference type="GO" id="GO:0001530">
    <property type="term" value="F:lipopolysaccharide binding"/>
    <property type="evidence" value="ECO:0007669"/>
    <property type="project" value="InterPro"/>
</dbReference>
<dbReference type="InterPro" id="IPR052037">
    <property type="entry name" value="LPS_export_LptA"/>
</dbReference>
<dbReference type="PANTHER" id="PTHR36504">
    <property type="entry name" value="LIPOPOLYSACCHARIDE EXPORT SYSTEM PROTEIN LPTA"/>
    <property type="match status" value="1"/>
</dbReference>
<accession>A0A376BRI5</accession>
<dbReference type="GO" id="GO:0009279">
    <property type="term" value="C:cell outer membrane"/>
    <property type="evidence" value="ECO:0007669"/>
    <property type="project" value="TreeGrafter"/>
</dbReference>
<sequence length="180" mass="19133" precursor="true">MMLKQVIKTTAAALLISGSLNAFALESDRNQPISIEADSGSLDQKNQVTVFTGNVVIKQGSLNIRAHAIRVAQDKQGNQLIQAEGNPVHFGQQLEDKGYVEGSGNQVEYESSTGLVRLTGNAMVKRGGDVARGAAITYNMRTEVYTVLGSKIAGTASGTKNGRVSVIIQPSTVNKNSKKK</sequence>
<keyword evidence="2 4" id="KW-0732">Signal</keyword>
<evidence type="ECO:0000313" key="6">
    <source>
        <dbReference type="EMBL" id="SSY79526.1"/>
    </source>
</evidence>
<comment type="similarity">
    <text evidence="4">Belongs to the LptA family.</text>
</comment>
<dbReference type="Gene3D" id="2.60.450.10">
    <property type="entry name" value="Lipopolysaccharide (LPS) transport protein A like domain"/>
    <property type="match status" value="1"/>
</dbReference>
<dbReference type="GO" id="GO:0030288">
    <property type="term" value="C:outer membrane-bounded periplasmic space"/>
    <property type="evidence" value="ECO:0007669"/>
    <property type="project" value="TreeGrafter"/>
</dbReference>
<evidence type="ECO:0000256" key="2">
    <source>
        <dbReference type="ARBA" id="ARBA00022729"/>
    </source>
</evidence>
<evidence type="ECO:0000313" key="7">
    <source>
        <dbReference type="Proteomes" id="UP000254209"/>
    </source>
</evidence>
<keyword evidence="3 4" id="KW-0574">Periplasm</keyword>
<evidence type="ECO:0000256" key="3">
    <source>
        <dbReference type="ARBA" id="ARBA00022764"/>
    </source>
</evidence>
<feature type="signal peptide" evidence="4">
    <location>
        <begin position="1"/>
        <end position="24"/>
    </location>
</feature>
<dbReference type="InterPro" id="IPR014340">
    <property type="entry name" value="LptA"/>
</dbReference>
<protein>
    <recommendedName>
        <fullName evidence="4">Lipopolysaccharide export system protein LptA</fullName>
    </recommendedName>
</protein>
<dbReference type="GO" id="GO:0017089">
    <property type="term" value="F:glycolipid transfer activity"/>
    <property type="evidence" value="ECO:0007669"/>
    <property type="project" value="TreeGrafter"/>
</dbReference>
<feature type="chain" id="PRO_5017091419" description="Lipopolysaccharide export system protein LptA" evidence="4">
    <location>
        <begin position="25"/>
        <end position="180"/>
    </location>
</feature>
<dbReference type="EMBL" id="UFSO01000003">
    <property type="protein sequence ID" value="SSY79526.1"/>
    <property type="molecule type" value="Genomic_DNA"/>
</dbReference>
<name>A0A376BRI5_9NEIS</name>
<evidence type="ECO:0000259" key="5">
    <source>
        <dbReference type="Pfam" id="PF03968"/>
    </source>
</evidence>
<dbReference type="PANTHER" id="PTHR36504:SF1">
    <property type="entry name" value="LIPOPOLYSACCHARIDE EXPORT SYSTEM PROTEIN LPTA"/>
    <property type="match status" value="1"/>
</dbReference>